<gene>
    <name evidence="1" type="ORF">Cspa_c50440</name>
</gene>
<dbReference type="NCBIfam" id="TIGR04065">
    <property type="entry name" value="ocin_CLI_3235"/>
    <property type="match status" value="1"/>
</dbReference>
<dbReference type="Proteomes" id="UP000011728">
    <property type="component" value="Chromosome"/>
</dbReference>
<dbReference type="EMBL" id="CP004121">
    <property type="protein sequence ID" value="AGF58797.1"/>
    <property type="molecule type" value="Genomic_DNA"/>
</dbReference>
<accession>M1N5Y3</accession>
<dbReference type="RefSeq" id="WP_015395105.1">
    <property type="nucleotide sequence ID" value="NC_020291.1"/>
</dbReference>
<dbReference type="InterPro" id="IPR023968">
    <property type="entry name" value="Bacteriocin_CLI3235"/>
</dbReference>
<dbReference type="AlphaFoldDB" id="M1N5Y3"/>
<evidence type="ECO:0000313" key="1">
    <source>
        <dbReference type="EMBL" id="AGF58797.1"/>
    </source>
</evidence>
<dbReference type="STRING" id="36745.CLSAP_48030"/>
<name>M1N5Y3_9CLOT</name>
<protein>
    <submittedName>
        <fullName evidence="1">Putative bacteriocin</fullName>
    </submittedName>
</protein>
<organism evidence="1 2">
    <name type="scientific">Clostridium saccharoperbutylacetonicum N1-4(HMT)</name>
    <dbReference type="NCBI Taxonomy" id="931276"/>
    <lineage>
        <taxon>Bacteria</taxon>
        <taxon>Bacillati</taxon>
        <taxon>Bacillota</taxon>
        <taxon>Clostridia</taxon>
        <taxon>Eubacteriales</taxon>
        <taxon>Clostridiaceae</taxon>
        <taxon>Clostridium</taxon>
    </lineage>
</organism>
<dbReference type="HOGENOM" id="CLU_3166545_0_0_9"/>
<proteinExistence type="predicted"/>
<keyword evidence="2" id="KW-1185">Reference proteome</keyword>
<dbReference type="PATRIC" id="fig|931276.5.peg.5092"/>
<reference evidence="1 2" key="1">
    <citation type="submission" date="2013-02" db="EMBL/GenBank/DDBJ databases">
        <title>Genome sequence of Clostridium saccharoperbutylacetonicum N1-4(HMT).</title>
        <authorList>
            <person name="Poehlein A."/>
            <person name="Daniel R."/>
        </authorList>
    </citation>
    <scope>NUCLEOTIDE SEQUENCE [LARGE SCALE GENOMIC DNA]</scope>
    <source>
        <strain evidence="2">N1-4(HMT)</strain>
    </source>
</reference>
<dbReference type="KEGG" id="csr:Cspa_c50440"/>
<evidence type="ECO:0000313" key="2">
    <source>
        <dbReference type="Proteomes" id="UP000011728"/>
    </source>
</evidence>
<sequence>MKKLVKKNQVSKNTIEMYGLFCSCSCGSNAMLSLRRGISASHLGNGR</sequence>